<protein>
    <submittedName>
        <fullName evidence="2">Uncharacterized protein</fullName>
    </submittedName>
</protein>
<comment type="caution">
    <text evidence="2">The sequence shown here is derived from an EMBL/GenBank/DDBJ whole genome shotgun (WGS) entry which is preliminary data.</text>
</comment>
<keyword evidence="1" id="KW-0812">Transmembrane</keyword>
<proteinExistence type="predicted"/>
<reference evidence="3" key="1">
    <citation type="submission" date="2017-01" db="EMBL/GenBank/DDBJ databases">
        <authorList>
            <person name="Wang Y."/>
            <person name="White M."/>
            <person name="Kvist S."/>
            <person name="Moncalvo J.-M."/>
        </authorList>
    </citation>
    <scope>NUCLEOTIDE SEQUENCE [LARGE SCALE GENOMIC DNA]</scope>
    <source>
        <strain evidence="3">COL-18-3</strain>
    </source>
</reference>
<sequence>METDTNSAAKIIEIVIASIVLPIISFSVIWYFFLLLVDRKTVDR</sequence>
<feature type="transmembrane region" description="Helical" evidence="1">
    <location>
        <begin position="12"/>
        <end position="37"/>
    </location>
</feature>
<keyword evidence="3" id="KW-1185">Reference proteome</keyword>
<dbReference type="EMBL" id="LSSK01001136">
    <property type="protein sequence ID" value="OMH80596.1"/>
    <property type="molecule type" value="Genomic_DNA"/>
</dbReference>
<name>A0A1R1PI13_ZANCU</name>
<gene>
    <name evidence="2" type="ORF">AX774_g5964</name>
</gene>
<dbReference type="Proteomes" id="UP000188320">
    <property type="component" value="Unassembled WGS sequence"/>
</dbReference>
<accession>A0A1R1PI13</accession>
<evidence type="ECO:0000256" key="1">
    <source>
        <dbReference type="SAM" id="Phobius"/>
    </source>
</evidence>
<evidence type="ECO:0000313" key="3">
    <source>
        <dbReference type="Proteomes" id="UP000188320"/>
    </source>
</evidence>
<evidence type="ECO:0000313" key="2">
    <source>
        <dbReference type="EMBL" id="OMH80596.1"/>
    </source>
</evidence>
<dbReference type="AlphaFoldDB" id="A0A1R1PI13"/>
<keyword evidence="1" id="KW-0472">Membrane</keyword>
<keyword evidence="1" id="KW-1133">Transmembrane helix</keyword>
<organism evidence="2 3">
    <name type="scientific">Zancudomyces culisetae</name>
    <name type="common">Gut fungus</name>
    <name type="synonym">Smittium culisetae</name>
    <dbReference type="NCBI Taxonomy" id="1213189"/>
    <lineage>
        <taxon>Eukaryota</taxon>
        <taxon>Fungi</taxon>
        <taxon>Fungi incertae sedis</taxon>
        <taxon>Zoopagomycota</taxon>
        <taxon>Kickxellomycotina</taxon>
        <taxon>Harpellomycetes</taxon>
        <taxon>Harpellales</taxon>
        <taxon>Legeriomycetaceae</taxon>
        <taxon>Zancudomyces</taxon>
    </lineage>
</organism>
<feature type="non-terminal residue" evidence="2">
    <location>
        <position position="44"/>
    </location>
</feature>